<feature type="compositionally biased region" description="Basic and acidic residues" evidence="1">
    <location>
        <begin position="27"/>
        <end position="40"/>
    </location>
</feature>
<dbReference type="InterPro" id="IPR035892">
    <property type="entry name" value="C2_domain_sf"/>
</dbReference>
<feature type="domain" description="C2" evidence="2">
    <location>
        <begin position="180"/>
        <end position="230"/>
    </location>
</feature>
<accession>A0A5C6NPG3</accession>
<evidence type="ECO:0000259" key="2">
    <source>
        <dbReference type="Pfam" id="PF00168"/>
    </source>
</evidence>
<dbReference type="SUPFAM" id="SSF49562">
    <property type="entry name" value="C2 domain (Calcium/lipid-binding domain, CaLB)"/>
    <property type="match status" value="1"/>
</dbReference>
<reference evidence="3 4" key="1">
    <citation type="submission" date="2019-04" db="EMBL/GenBank/DDBJ databases">
        <title>Chromosome genome assembly for Takifugu flavidus.</title>
        <authorList>
            <person name="Xiao S."/>
        </authorList>
    </citation>
    <scope>NUCLEOTIDE SEQUENCE [LARGE SCALE GENOMIC DNA]</scope>
    <source>
        <strain evidence="3">HTHZ2018</strain>
        <tissue evidence="3">Muscle</tissue>
    </source>
</reference>
<dbReference type="AlphaFoldDB" id="A0A5C6NPG3"/>
<feature type="region of interest" description="Disordered" evidence="1">
    <location>
        <begin position="27"/>
        <end position="172"/>
    </location>
</feature>
<proteinExistence type="predicted"/>
<dbReference type="Proteomes" id="UP000324091">
    <property type="component" value="Chromosome 2"/>
</dbReference>
<organism evidence="3 4">
    <name type="scientific">Takifugu flavidus</name>
    <name type="common">sansaifugu</name>
    <dbReference type="NCBI Taxonomy" id="433684"/>
    <lineage>
        <taxon>Eukaryota</taxon>
        <taxon>Metazoa</taxon>
        <taxon>Chordata</taxon>
        <taxon>Craniata</taxon>
        <taxon>Vertebrata</taxon>
        <taxon>Euteleostomi</taxon>
        <taxon>Actinopterygii</taxon>
        <taxon>Neopterygii</taxon>
        <taxon>Teleostei</taxon>
        <taxon>Neoteleostei</taxon>
        <taxon>Acanthomorphata</taxon>
        <taxon>Eupercaria</taxon>
        <taxon>Tetraodontiformes</taxon>
        <taxon>Tetradontoidea</taxon>
        <taxon>Tetraodontidae</taxon>
        <taxon>Takifugu</taxon>
    </lineage>
</organism>
<feature type="compositionally biased region" description="Polar residues" evidence="1">
    <location>
        <begin position="115"/>
        <end position="125"/>
    </location>
</feature>
<dbReference type="Gene3D" id="2.60.40.150">
    <property type="entry name" value="C2 domain"/>
    <property type="match status" value="1"/>
</dbReference>
<evidence type="ECO:0000256" key="1">
    <source>
        <dbReference type="SAM" id="MobiDB-lite"/>
    </source>
</evidence>
<gene>
    <name evidence="3" type="ORF">D4764_02G0011310</name>
</gene>
<name>A0A5C6NPG3_9TELE</name>
<protein>
    <submittedName>
        <fullName evidence="3">E3 ubiquitin-protein ligase NEDD4</fullName>
    </submittedName>
</protein>
<feature type="compositionally biased region" description="Basic and acidic residues" evidence="1">
    <location>
        <begin position="130"/>
        <end position="151"/>
    </location>
</feature>
<feature type="compositionally biased region" description="Basic residues" evidence="1">
    <location>
        <begin position="101"/>
        <end position="111"/>
    </location>
</feature>
<dbReference type="EMBL" id="RHFK02000012">
    <property type="protein sequence ID" value="TWW68090.1"/>
    <property type="molecule type" value="Genomic_DNA"/>
</dbReference>
<evidence type="ECO:0000313" key="3">
    <source>
        <dbReference type="EMBL" id="TWW68090.1"/>
    </source>
</evidence>
<comment type="caution">
    <text evidence="3">The sequence shown here is derived from an EMBL/GenBank/DDBJ whole genome shotgun (WGS) entry which is preliminary data.</text>
</comment>
<sequence length="247" mass="27254">MWVLVLYQQHALSHYSYSVNKNTCGDEPAHSPIIEHHSGPSREAVPPNPTPAGRRRDVTLNAASQPPAQAQAPSPSKTTFHVPLAGGLVLRRKRREETGGRRKRSWRRRNRNSSDGGVTTGSYLITSRGKSHEAITEPEPAHTGRSSDRRSPGRSQGREAMASLSPPIRGLPTDEEESRILKVKVVAGIGLAKKDILGASDPYTKLSLYDPASGEITSLQTKTIKKVDPRKHRLLFEVFDENRLVSY</sequence>
<dbReference type="InterPro" id="IPR000008">
    <property type="entry name" value="C2_dom"/>
</dbReference>
<evidence type="ECO:0000313" key="4">
    <source>
        <dbReference type="Proteomes" id="UP000324091"/>
    </source>
</evidence>
<dbReference type="Pfam" id="PF00168">
    <property type="entry name" value="C2"/>
    <property type="match status" value="1"/>
</dbReference>
<feature type="compositionally biased region" description="Low complexity" evidence="1">
    <location>
        <begin position="62"/>
        <end position="76"/>
    </location>
</feature>
<keyword evidence="4" id="KW-1185">Reference proteome</keyword>